<dbReference type="AlphaFoldDB" id="A0A1G9R3S8"/>
<evidence type="ECO:0000313" key="3">
    <source>
        <dbReference type="Proteomes" id="UP000199202"/>
    </source>
</evidence>
<name>A0A1G9R3S8_9ACTN</name>
<dbReference type="STRING" id="633440.SAMN05421869_13787"/>
<organism evidence="2 3">
    <name type="scientific">Nonomuraea jiangxiensis</name>
    <dbReference type="NCBI Taxonomy" id="633440"/>
    <lineage>
        <taxon>Bacteria</taxon>
        <taxon>Bacillati</taxon>
        <taxon>Actinomycetota</taxon>
        <taxon>Actinomycetes</taxon>
        <taxon>Streptosporangiales</taxon>
        <taxon>Streptosporangiaceae</taxon>
        <taxon>Nonomuraea</taxon>
    </lineage>
</organism>
<gene>
    <name evidence="2" type="ORF">SAMN05421869_13787</name>
</gene>
<dbReference type="Proteomes" id="UP000199202">
    <property type="component" value="Unassembled WGS sequence"/>
</dbReference>
<sequence length="267" mass="28746">MAKRILVTGSGPLGRAVADRLAAQGHEVRTMSRHAPANGEPSAYTWMKVDLLAGEVPQRAVGDVDTIVHCAGSRRGDVEAAQNLIAGARRAGRPHLVYISIVGADRIPYHYYRDTLAVERLIGDSGLPWTVQRSTQFHDLILSACRMLARAPVMPVPAATHFQPIDVRDVADRLVELALAATPGGHVPDVGGPQVLSARALARSYLRASRRRKLVVPVMFPGAAFAGYREGGQLAPEHTVGRTTFDQFLAERFSAQGARKIQPAPGT</sequence>
<proteinExistence type="predicted"/>
<dbReference type="GO" id="GO:0044877">
    <property type="term" value="F:protein-containing complex binding"/>
    <property type="evidence" value="ECO:0007669"/>
    <property type="project" value="TreeGrafter"/>
</dbReference>
<dbReference type="RefSeq" id="WP_245765722.1">
    <property type="nucleotide sequence ID" value="NZ_FNDJ01000037.1"/>
</dbReference>
<dbReference type="InterPro" id="IPR051207">
    <property type="entry name" value="ComplexI_NDUFA9_subunit"/>
</dbReference>
<keyword evidence="3" id="KW-1185">Reference proteome</keyword>
<evidence type="ECO:0000259" key="1">
    <source>
        <dbReference type="Pfam" id="PF13460"/>
    </source>
</evidence>
<evidence type="ECO:0000313" key="2">
    <source>
        <dbReference type="EMBL" id="SDM17085.1"/>
    </source>
</evidence>
<dbReference type="InterPro" id="IPR016040">
    <property type="entry name" value="NAD(P)-bd_dom"/>
</dbReference>
<dbReference type="Pfam" id="PF13460">
    <property type="entry name" value="NAD_binding_10"/>
    <property type="match status" value="1"/>
</dbReference>
<dbReference type="InterPro" id="IPR036291">
    <property type="entry name" value="NAD(P)-bd_dom_sf"/>
</dbReference>
<accession>A0A1G9R3S8</accession>
<dbReference type="SUPFAM" id="SSF51735">
    <property type="entry name" value="NAD(P)-binding Rossmann-fold domains"/>
    <property type="match status" value="1"/>
</dbReference>
<reference evidence="2 3" key="1">
    <citation type="submission" date="2016-10" db="EMBL/GenBank/DDBJ databases">
        <authorList>
            <person name="de Groot N.N."/>
        </authorList>
    </citation>
    <scope>NUCLEOTIDE SEQUENCE [LARGE SCALE GENOMIC DNA]</scope>
    <source>
        <strain evidence="2 3">CGMCC 4.6533</strain>
    </source>
</reference>
<dbReference type="PANTHER" id="PTHR12126">
    <property type="entry name" value="NADH-UBIQUINONE OXIDOREDUCTASE 39 KDA SUBUNIT-RELATED"/>
    <property type="match status" value="1"/>
</dbReference>
<dbReference type="Gene3D" id="3.40.50.720">
    <property type="entry name" value="NAD(P)-binding Rossmann-like Domain"/>
    <property type="match status" value="1"/>
</dbReference>
<dbReference type="EMBL" id="FNDJ01000037">
    <property type="protein sequence ID" value="SDM17085.1"/>
    <property type="molecule type" value="Genomic_DNA"/>
</dbReference>
<protein>
    <submittedName>
        <fullName evidence="2">Uncharacterized conserved protein YbjT, contains NAD(P)-binding and DUF2867 domains</fullName>
    </submittedName>
</protein>
<feature type="domain" description="NAD(P)-binding" evidence="1">
    <location>
        <begin position="9"/>
        <end position="139"/>
    </location>
</feature>
<dbReference type="PANTHER" id="PTHR12126:SF11">
    <property type="entry name" value="NADH DEHYDROGENASE [UBIQUINONE] 1 ALPHA SUBCOMPLEX SUBUNIT 9, MITOCHONDRIAL"/>
    <property type="match status" value="1"/>
</dbReference>